<protein>
    <submittedName>
        <fullName evidence="7">RDD family protein</fullName>
    </submittedName>
</protein>
<feature type="domain" description="RDD" evidence="6">
    <location>
        <begin position="10"/>
        <end position="133"/>
    </location>
</feature>
<dbReference type="Pfam" id="PF06271">
    <property type="entry name" value="RDD"/>
    <property type="match status" value="1"/>
</dbReference>
<accession>A0A285I901</accession>
<comment type="subcellular location">
    <subcellularLocation>
        <location evidence="1">Membrane</location>
        <topology evidence="1">Multi-pass membrane protein</topology>
    </subcellularLocation>
</comment>
<evidence type="ECO:0000256" key="1">
    <source>
        <dbReference type="ARBA" id="ARBA00004141"/>
    </source>
</evidence>
<name>A0A285I901_9FIRM</name>
<evidence type="ECO:0000313" key="7">
    <source>
        <dbReference type="EMBL" id="SNY44444.1"/>
    </source>
</evidence>
<keyword evidence="3 5" id="KW-1133">Transmembrane helix</keyword>
<reference evidence="8" key="1">
    <citation type="submission" date="2017-09" db="EMBL/GenBank/DDBJ databases">
        <authorList>
            <person name="Varghese N."/>
            <person name="Submissions S."/>
        </authorList>
    </citation>
    <scope>NUCLEOTIDE SEQUENCE [LARGE SCALE GENOMIC DNA]</scope>
    <source>
        <strain evidence="8">MSL47</strain>
    </source>
</reference>
<keyword evidence="8" id="KW-1185">Reference proteome</keyword>
<feature type="transmembrane region" description="Helical" evidence="5">
    <location>
        <begin position="91"/>
        <end position="116"/>
    </location>
</feature>
<proteinExistence type="predicted"/>
<dbReference type="EMBL" id="OBDZ01000034">
    <property type="protein sequence ID" value="SNY44444.1"/>
    <property type="molecule type" value="Genomic_DNA"/>
</dbReference>
<organism evidence="7 8">
    <name type="scientific">Orenia metallireducens</name>
    <dbReference type="NCBI Taxonomy" id="1413210"/>
    <lineage>
        <taxon>Bacteria</taxon>
        <taxon>Bacillati</taxon>
        <taxon>Bacillota</taxon>
        <taxon>Clostridia</taxon>
        <taxon>Halanaerobiales</taxon>
        <taxon>Halobacteroidaceae</taxon>
        <taxon>Orenia</taxon>
    </lineage>
</organism>
<dbReference type="RefSeq" id="WP_097019292.1">
    <property type="nucleotide sequence ID" value="NZ_OBDZ01000034.1"/>
</dbReference>
<evidence type="ECO:0000256" key="2">
    <source>
        <dbReference type="ARBA" id="ARBA00022692"/>
    </source>
</evidence>
<dbReference type="AlphaFoldDB" id="A0A285I901"/>
<evidence type="ECO:0000313" key="8">
    <source>
        <dbReference type="Proteomes" id="UP000219573"/>
    </source>
</evidence>
<evidence type="ECO:0000256" key="4">
    <source>
        <dbReference type="ARBA" id="ARBA00023136"/>
    </source>
</evidence>
<evidence type="ECO:0000259" key="6">
    <source>
        <dbReference type="Pfam" id="PF06271"/>
    </source>
</evidence>
<gene>
    <name evidence="7" type="ORF">SAMN06265827_13435</name>
</gene>
<sequence length="169" mass="20262">MQNEIEYKRPSFHRRFIARFFLDNMIIGLSSSMLFDKYFNKPQLIFIILPVYYFLSLILFNKTIGDKLLKIELISLENNNKVRWHQVLIRILLMPIALIHYIVYNIFNTICFWLFIKDEVKSNPKLIHDKIANTDMRISEGVEVSWKDFVKSIVLAYIFFILFANLFLN</sequence>
<feature type="transmembrane region" description="Helical" evidence="5">
    <location>
        <begin position="41"/>
        <end position="60"/>
    </location>
</feature>
<feature type="transmembrane region" description="Helical" evidence="5">
    <location>
        <begin position="16"/>
        <end position="35"/>
    </location>
</feature>
<evidence type="ECO:0000256" key="3">
    <source>
        <dbReference type="ARBA" id="ARBA00022989"/>
    </source>
</evidence>
<dbReference type="Proteomes" id="UP000219573">
    <property type="component" value="Unassembled WGS sequence"/>
</dbReference>
<dbReference type="GO" id="GO:0016020">
    <property type="term" value="C:membrane"/>
    <property type="evidence" value="ECO:0007669"/>
    <property type="project" value="UniProtKB-SubCell"/>
</dbReference>
<dbReference type="InterPro" id="IPR010432">
    <property type="entry name" value="RDD"/>
</dbReference>
<keyword evidence="2 5" id="KW-0812">Transmembrane</keyword>
<feature type="transmembrane region" description="Helical" evidence="5">
    <location>
        <begin position="149"/>
        <end position="168"/>
    </location>
</feature>
<keyword evidence="4 5" id="KW-0472">Membrane</keyword>
<evidence type="ECO:0000256" key="5">
    <source>
        <dbReference type="SAM" id="Phobius"/>
    </source>
</evidence>